<reference evidence="2" key="1">
    <citation type="submission" date="2019-12" db="EMBL/GenBank/DDBJ databases">
        <title>Genome sequencing and annotation of Brassica cretica.</title>
        <authorList>
            <person name="Studholme D.J."/>
            <person name="Sarris P."/>
        </authorList>
    </citation>
    <scope>NUCLEOTIDE SEQUENCE</scope>
    <source>
        <strain evidence="2">PFS-109/04</strain>
        <tissue evidence="2">Leaf</tissue>
    </source>
</reference>
<evidence type="ECO:0000313" key="3">
    <source>
        <dbReference type="Proteomes" id="UP000712600"/>
    </source>
</evidence>
<sequence length="321" mass="35621">MADLIWRYQSGGEVCARTGVDPSLASGCWSFSPVFPRSRVPTKRVTVHRVKILASGRSRCWFSAVGACGESLLSVLSTELGSSMKAVRSDEWIGVSLAIGFLASSKVVLIRRSNLQFIITNDGTACLWTPPRAAEAVGLYPVLQGLRVPFSPGARGNWRLHPLIPIHWAIGITLTPDLENSFSEKRVDPLELVRHAESECQAWFDANEVVQPVVQDNNTEEPQVISLGNIYLLDGSWTASAHFSGCGWVWMDSEGNIQLMGTRNFTRRESAFHSEVEALQWSIERMLQHSTCQSFGTDCKELISMIKEPHAWPSFATNWKG</sequence>
<gene>
    <name evidence="2" type="ORF">F2Q69_00046830</name>
</gene>
<protein>
    <recommendedName>
        <fullName evidence="1">RNase H type-1 domain-containing protein</fullName>
    </recommendedName>
</protein>
<dbReference type="CDD" id="cd06222">
    <property type="entry name" value="RNase_H_like"/>
    <property type="match status" value="1"/>
</dbReference>
<accession>A0A8S9PQS8</accession>
<dbReference type="GO" id="GO:0003676">
    <property type="term" value="F:nucleic acid binding"/>
    <property type="evidence" value="ECO:0007669"/>
    <property type="project" value="InterPro"/>
</dbReference>
<dbReference type="Proteomes" id="UP000712600">
    <property type="component" value="Unassembled WGS sequence"/>
</dbReference>
<dbReference type="OrthoDB" id="10452707at2759"/>
<dbReference type="EMBL" id="QGKX02001347">
    <property type="protein sequence ID" value="KAF3523189.1"/>
    <property type="molecule type" value="Genomic_DNA"/>
</dbReference>
<dbReference type="AlphaFoldDB" id="A0A8S9PQS8"/>
<evidence type="ECO:0000313" key="2">
    <source>
        <dbReference type="EMBL" id="KAF3523189.1"/>
    </source>
</evidence>
<comment type="caution">
    <text evidence="2">The sequence shown here is derived from an EMBL/GenBank/DDBJ whole genome shotgun (WGS) entry which is preliminary data.</text>
</comment>
<proteinExistence type="predicted"/>
<name>A0A8S9PQS8_BRACR</name>
<feature type="domain" description="RNase H type-1" evidence="1">
    <location>
        <begin position="234"/>
        <end position="309"/>
    </location>
</feature>
<dbReference type="Pfam" id="PF13456">
    <property type="entry name" value="RVT_3"/>
    <property type="match status" value="1"/>
</dbReference>
<dbReference type="InterPro" id="IPR044730">
    <property type="entry name" value="RNase_H-like_dom_plant"/>
</dbReference>
<organism evidence="2 3">
    <name type="scientific">Brassica cretica</name>
    <name type="common">Mustard</name>
    <dbReference type="NCBI Taxonomy" id="69181"/>
    <lineage>
        <taxon>Eukaryota</taxon>
        <taxon>Viridiplantae</taxon>
        <taxon>Streptophyta</taxon>
        <taxon>Embryophyta</taxon>
        <taxon>Tracheophyta</taxon>
        <taxon>Spermatophyta</taxon>
        <taxon>Magnoliopsida</taxon>
        <taxon>eudicotyledons</taxon>
        <taxon>Gunneridae</taxon>
        <taxon>Pentapetalae</taxon>
        <taxon>rosids</taxon>
        <taxon>malvids</taxon>
        <taxon>Brassicales</taxon>
        <taxon>Brassicaceae</taxon>
        <taxon>Brassiceae</taxon>
        <taxon>Brassica</taxon>
    </lineage>
</organism>
<dbReference type="GO" id="GO:0004523">
    <property type="term" value="F:RNA-DNA hybrid ribonuclease activity"/>
    <property type="evidence" value="ECO:0007669"/>
    <property type="project" value="InterPro"/>
</dbReference>
<evidence type="ECO:0000259" key="1">
    <source>
        <dbReference type="Pfam" id="PF13456"/>
    </source>
</evidence>
<dbReference type="InterPro" id="IPR002156">
    <property type="entry name" value="RNaseH_domain"/>
</dbReference>